<dbReference type="PANTHER" id="PTHR19879">
    <property type="entry name" value="TRANSCRIPTION INITIATION FACTOR TFIID"/>
    <property type="match status" value="1"/>
</dbReference>
<dbReference type="EnsemblBacteria" id="BAG05314">
    <property type="protein sequence ID" value="BAG05314"/>
    <property type="gene ID" value="MAE_54920"/>
</dbReference>
<keyword evidence="1 3" id="KW-0853">WD repeat</keyword>
<dbReference type="InterPro" id="IPR036322">
    <property type="entry name" value="WD40_repeat_dom_sf"/>
</dbReference>
<dbReference type="eggNOG" id="COG1340">
    <property type="taxonomic scope" value="Bacteria"/>
</dbReference>
<feature type="repeat" description="WD" evidence="3">
    <location>
        <begin position="810"/>
        <end position="844"/>
    </location>
</feature>
<reference evidence="5 6" key="1">
    <citation type="journal article" date="2007" name="DNA Res.">
        <title>Complete genomic structure of the bloom-forming toxic cyanobacterium Microcystis aeruginosa NIES-843.</title>
        <authorList>
            <person name="Kaneko T."/>
            <person name="Nakajima N."/>
            <person name="Okamoto S."/>
            <person name="Suzuki I."/>
            <person name="Tanabe Y."/>
            <person name="Tamaoki M."/>
            <person name="Nakamura Y."/>
            <person name="Kasai F."/>
            <person name="Watanabe A."/>
            <person name="Kawashima K."/>
            <person name="Kishida Y."/>
            <person name="Ono A."/>
            <person name="Shimizu Y."/>
            <person name="Takahashi C."/>
            <person name="Minami C."/>
            <person name="Fujishiro T."/>
            <person name="Kohara M."/>
            <person name="Katoh M."/>
            <person name="Nakazaki N."/>
            <person name="Nakayama S."/>
            <person name="Yamada M."/>
            <person name="Tabata S."/>
            <person name="Watanabe M.M."/>
        </authorList>
    </citation>
    <scope>NUCLEOTIDE SEQUENCE [LARGE SCALE GENOMIC DNA]</scope>
    <source>
        <strain evidence="6">NIES-843 / IAM M-247</strain>
    </source>
</reference>
<dbReference type="SUPFAM" id="SSF52540">
    <property type="entry name" value="P-loop containing nucleoside triphosphate hydrolases"/>
    <property type="match status" value="1"/>
</dbReference>
<dbReference type="InterPro" id="IPR019775">
    <property type="entry name" value="WD40_repeat_CS"/>
</dbReference>
<feature type="repeat" description="WD" evidence="3">
    <location>
        <begin position="1156"/>
        <end position="1183"/>
    </location>
</feature>
<proteinExistence type="predicted"/>
<feature type="repeat" description="WD" evidence="3">
    <location>
        <begin position="931"/>
        <end position="965"/>
    </location>
</feature>
<keyword evidence="4" id="KW-0175">Coiled coil</keyword>
<dbReference type="CDD" id="cd00200">
    <property type="entry name" value="WD40"/>
    <property type="match status" value="2"/>
</dbReference>
<evidence type="ECO:0000256" key="2">
    <source>
        <dbReference type="ARBA" id="ARBA00022737"/>
    </source>
</evidence>
<dbReference type="KEGG" id="mar:MAE_54920"/>
<accession>B0JGP8</accession>
<dbReference type="Pfam" id="PF00400">
    <property type="entry name" value="WD40"/>
    <property type="match status" value="13"/>
</dbReference>
<feature type="repeat" description="WD" evidence="3">
    <location>
        <begin position="1190"/>
        <end position="1224"/>
    </location>
</feature>
<dbReference type="InterPro" id="IPR020472">
    <property type="entry name" value="WD40_PAC1"/>
</dbReference>
<feature type="repeat" description="WD" evidence="3">
    <location>
        <begin position="1313"/>
        <end position="1354"/>
    </location>
</feature>
<keyword evidence="6" id="KW-1185">Reference proteome</keyword>
<dbReference type="RefSeq" id="WP_012267806.1">
    <property type="nucleotide sequence ID" value="NC_010296.1"/>
</dbReference>
<dbReference type="SUPFAM" id="SSF50978">
    <property type="entry name" value="WD40 repeat-like"/>
    <property type="match status" value="1"/>
</dbReference>
<dbReference type="InterPro" id="IPR027417">
    <property type="entry name" value="P-loop_NTPase"/>
</dbReference>
<dbReference type="SUPFAM" id="SSF50998">
    <property type="entry name" value="Quinoprotein alcohol dehydrogenase-like"/>
    <property type="match status" value="1"/>
</dbReference>
<feature type="repeat" description="WD" evidence="3">
    <location>
        <begin position="769"/>
        <end position="803"/>
    </location>
</feature>
<evidence type="ECO:0000313" key="5">
    <source>
        <dbReference type="EMBL" id="BAG05314.1"/>
    </source>
</evidence>
<dbReference type="SUPFAM" id="SSF82171">
    <property type="entry name" value="DPP6 N-terminal domain-like"/>
    <property type="match status" value="1"/>
</dbReference>
<dbReference type="PANTHER" id="PTHR19879:SF9">
    <property type="entry name" value="TRANSCRIPTION INITIATION FACTOR TFIID SUBUNIT 5"/>
    <property type="match status" value="1"/>
</dbReference>
<dbReference type="PRINTS" id="PR00320">
    <property type="entry name" value="GPROTEINBRPT"/>
</dbReference>
<evidence type="ECO:0000256" key="1">
    <source>
        <dbReference type="ARBA" id="ARBA00022574"/>
    </source>
</evidence>
<feature type="repeat" description="WD" evidence="3">
    <location>
        <begin position="728"/>
        <end position="762"/>
    </location>
</feature>
<evidence type="ECO:0000313" key="6">
    <source>
        <dbReference type="Proteomes" id="UP000001510"/>
    </source>
</evidence>
<dbReference type="Proteomes" id="UP000001510">
    <property type="component" value="Chromosome"/>
</dbReference>
<protein>
    <submittedName>
        <fullName evidence="5">WD-repeat protein</fullName>
    </submittedName>
</protein>
<evidence type="ECO:0000256" key="3">
    <source>
        <dbReference type="PROSITE-ProRule" id="PRU00221"/>
    </source>
</evidence>
<dbReference type="eggNOG" id="COG2319">
    <property type="taxonomic scope" value="Bacteria"/>
</dbReference>
<dbReference type="PROSITE" id="PS50082">
    <property type="entry name" value="WD_REPEATS_2"/>
    <property type="match status" value="11"/>
</dbReference>
<dbReference type="BioCyc" id="MAER449447:MAE_RS27810-MONOMER"/>
<dbReference type="InterPro" id="IPR011047">
    <property type="entry name" value="Quinoprotein_ADH-like_sf"/>
</dbReference>
<dbReference type="Pfam" id="PF14516">
    <property type="entry name" value="AAA_35"/>
    <property type="match status" value="1"/>
</dbReference>
<gene>
    <name evidence="5" type="ordered locus">MAE_54920</name>
</gene>
<feature type="coiled-coil region" evidence="4">
    <location>
        <begin position="531"/>
        <end position="627"/>
    </location>
</feature>
<dbReference type="EMBL" id="AP009552">
    <property type="protein sequence ID" value="BAG05314.1"/>
    <property type="molecule type" value="Genomic_DNA"/>
</dbReference>
<dbReference type="HOGENOM" id="CLU_003454_0_0_3"/>
<feature type="repeat" description="WD" evidence="3">
    <location>
        <begin position="1115"/>
        <end position="1140"/>
    </location>
</feature>
<sequence>MINNFYKYGGKLHAHTPSYVKRFADGQLYELLKQNYFCYVFNCRQMGKSSLQAQVKIRLEATNAQENQCVYLSLQEMGVSQSSSENQWYRGLSKKIFRGLNLQKQANFDECWSRFSGQGSVSSFSDFIVEVLLPLTSSNLVIFIDEIDKILELSFRDNFFGLIRAFHEKRAEYDEFNRLTFCFLGVATPNDLIQNPLQSPFNIGRAIELRGFEFNESLVLAQGLQDVANVPEEVLREILFWTGGQPFLTQKVCALLVESQVRIGEGQEKSFIEEFIYSSIIRNWEAQDDPLHLKYIKTRLLAKEILTGKLLEIYRHILQNGYFTTEGNQLESELRLSGLVVKRNADLEIFNPIYREVFSLEWVQKQLDNLRPYAVALNAWLASEKNNVYLLDETETARADIWREGKFLTREDEEFIRDSKLAQKDKDSAQKIEAEREAKKILEKAKKKAQKALTGSIIASALIIAGTLVFAIIQTTKAERASQEANQSMQALTNIKKERDKIGQEVIRANDRLSQVSAERRQIELNARQRLAVAQGNLKRLETARNQAQQQVTQFQRQKTILERERQIILAQKLEAESRTRKSQGELQEIKGSLQVNRQRLEEVNRNLQKAEQAQQLTIKLTQLEQRGINISRRFENGNEGQISLLIEALEIGQELQNVAKSGFKNEYSAPGFLLTIRTIINEIQERNRLVFQAKIITLSPNGQYIVTESKDGAIHLWDLKGNLLTEFKGHQEDVETVAFSPDGKYLVTGSEDDTARLWDLKGNLLKEFKGHQGDVETVAFSPDGKYLATGSMDDTARLWDLNGNLIAELKGHQNNVVSVNFSPDGKYLATGSKDNTLRLWDLKGNLLTEFKGHQKDEDVESVAFSPNGKYLATGSEDENDTARLWDIKGNLVKEFKKNKRIVFSPDSKYLVTRSFEAELWDIKRNVITELNGHQRGVIDVSFSPDGKYLATLDYYGAVRLWNLKGNLIIQFKVHFDQGKRLEFSPDGQYLMSIASTGVIDKNDTLFVWDLPKDLITQLSCLKDNERIQPCIASNVLIDIAKDCYESTESIAFQAIYCSIHHISSVSFSPNGKYLATGPKRSAIAQIWDLQGKLLVNLGKRDLKFGATVADFDASVAFSPNSQYLATGSEDGIARLWNLQGKLLIEFKGHRKNLDINTIAFSPDDQYLATGSQDNTARLWDLKGNLLAQFKGHQQGVSSVAFSPDGKYLATGSGDNTARLWDLKGNLLTKFKGHQQGVSSVAFSPDGKYLATGSGDNTARLWDLKGNLLTKFKGHQEGVSSVAFSPDGKYLATGSWDNTARLWDLQGNILAEFKGHQEGVKSVAFSPDGKYLATGSMDATARLWLIEDLDALLVRGCHWLKDYFVSHPQDLQELPVCQQALKTSR</sequence>
<keyword evidence="2" id="KW-0677">Repeat</keyword>
<dbReference type="PaxDb" id="449447-MAE_54920"/>
<dbReference type="eggNOG" id="COG1672">
    <property type="taxonomic scope" value="Bacteria"/>
</dbReference>
<feature type="repeat" description="WD" evidence="3">
    <location>
        <begin position="1231"/>
        <end position="1265"/>
    </location>
</feature>
<feature type="repeat" description="WD" evidence="3">
    <location>
        <begin position="697"/>
        <end position="721"/>
    </location>
</feature>
<dbReference type="PROSITE" id="PS00678">
    <property type="entry name" value="WD_REPEATS_1"/>
    <property type="match status" value="8"/>
</dbReference>
<name>B0JGP8_MICAN</name>
<dbReference type="SMART" id="SM00320">
    <property type="entry name" value="WD40"/>
    <property type="match status" value="15"/>
</dbReference>
<dbReference type="PROSITE" id="PS50294">
    <property type="entry name" value="WD_REPEATS_REGION"/>
    <property type="match status" value="10"/>
</dbReference>
<evidence type="ECO:0000256" key="4">
    <source>
        <dbReference type="SAM" id="Coils"/>
    </source>
</evidence>
<dbReference type="InterPro" id="IPR001680">
    <property type="entry name" value="WD40_rpt"/>
</dbReference>
<dbReference type="InterPro" id="IPR015943">
    <property type="entry name" value="WD40/YVTN_repeat-like_dom_sf"/>
</dbReference>
<feature type="repeat" description="WD" evidence="3">
    <location>
        <begin position="1272"/>
        <end position="1306"/>
    </location>
</feature>
<organism evidence="5 6">
    <name type="scientific">Microcystis aeruginosa (strain NIES-843 / IAM M-2473)</name>
    <dbReference type="NCBI Taxonomy" id="449447"/>
    <lineage>
        <taxon>Bacteria</taxon>
        <taxon>Bacillati</taxon>
        <taxon>Cyanobacteriota</taxon>
        <taxon>Cyanophyceae</taxon>
        <taxon>Oscillatoriophycideae</taxon>
        <taxon>Chroococcales</taxon>
        <taxon>Microcystaceae</taxon>
        <taxon>Microcystis</taxon>
    </lineage>
</organism>
<dbReference type="STRING" id="449447.MAE_54920"/>
<dbReference type="Gene3D" id="2.130.10.10">
    <property type="entry name" value="YVTN repeat-like/Quinoprotein amine dehydrogenase"/>
    <property type="match status" value="5"/>
</dbReference>